<accession>A0A2P2PGH1</accession>
<reference evidence="1" key="1">
    <citation type="submission" date="2018-02" db="EMBL/GenBank/DDBJ databases">
        <title>Rhizophora mucronata_Transcriptome.</title>
        <authorList>
            <person name="Meera S.P."/>
            <person name="Sreeshan A."/>
            <person name="Augustine A."/>
        </authorList>
    </citation>
    <scope>NUCLEOTIDE SEQUENCE</scope>
    <source>
        <tissue evidence="1">Leaf</tissue>
    </source>
</reference>
<dbReference type="EMBL" id="GGEC01073277">
    <property type="protein sequence ID" value="MBX53761.1"/>
    <property type="molecule type" value="Transcribed_RNA"/>
</dbReference>
<organism evidence="1">
    <name type="scientific">Rhizophora mucronata</name>
    <name type="common">Asiatic mangrove</name>
    <dbReference type="NCBI Taxonomy" id="61149"/>
    <lineage>
        <taxon>Eukaryota</taxon>
        <taxon>Viridiplantae</taxon>
        <taxon>Streptophyta</taxon>
        <taxon>Embryophyta</taxon>
        <taxon>Tracheophyta</taxon>
        <taxon>Spermatophyta</taxon>
        <taxon>Magnoliopsida</taxon>
        <taxon>eudicotyledons</taxon>
        <taxon>Gunneridae</taxon>
        <taxon>Pentapetalae</taxon>
        <taxon>rosids</taxon>
        <taxon>fabids</taxon>
        <taxon>Malpighiales</taxon>
        <taxon>Rhizophoraceae</taxon>
        <taxon>Rhizophora</taxon>
    </lineage>
</organism>
<evidence type="ECO:0000313" key="1">
    <source>
        <dbReference type="EMBL" id="MBX53761.1"/>
    </source>
</evidence>
<sequence>MFCLQTSSFMSDKLFTFSHILRVHSLNHLHFPVCYPSIHMQKPKQKPNCLCKSLEAVNTVWHCPKVYKVRTPPST</sequence>
<dbReference type="AlphaFoldDB" id="A0A2P2PGH1"/>
<name>A0A2P2PGH1_RHIMU</name>
<proteinExistence type="predicted"/>
<protein>
    <submittedName>
        <fullName evidence="1">Uncharacterized protein</fullName>
    </submittedName>
</protein>